<dbReference type="Pfam" id="PF02597">
    <property type="entry name" value="ThiS"/>
    <property type="match status" value="1"/>
</dbReference>
<evidence type="ECO:0000313" key="1">
    <source>
        <dbReference type="EMBL" id="SVA27020.1"/>
    </source>
</evidence>
<dbReference type="Gene3D" id="3.10.20.30">
    <property type="match status" value="1"/>
</dbReference>
<dbReference type="InterPro" id="IPR010035">
    <property type="entry name" value="Thi_S"/>
</dbReference>
<organism evidence="1">
    <name type="scientific">marine metagenome</name>
    <dbReference type="NCBI Taxonomy" id="408172"/>
    <lineage>
        <taxon>unclassified sequences</taxon>
        <taxon>metagenomes</taxon>
        <taxon>ecological metagenomes</taxon>
    </lineage>
</organism>
<sequence length="68" mass="7316">MIEITVNGNISNLDQPTSINEFLELKGFGDRSVAVAINSIVIRRTSFDETIINDGDVVEIVRPVGGGV</sequence>
<evidence type="ECO:0008006" key="2">
    <source>
        <dbReference type="Google" id="ProtNLM"/>
    </source>
</evidence>
<reference evidence="1" key="1">
    <citation type="submission" date="2018-05" db="EMBL/GenBank/DDBJ databases">
        <authorList>
            <person name="Lanie J.A."/>
            <person name="Ng W.-L."/>
            <person name="Kazmierczak K.M."/>
            <person name="Andrzejewski T.M."/>
            <person name="Davidsen T.M."/>
            <person name="Wayne K.J."/>
            <person name="Tettelin H."/>
            <person name="Glass J.I."/>
            <person name="Rusch D."/>
            <person name="Podicherti R."/>
            <person name="Tsui H.-C.T."/>
            <person name="Winkler M.E."/>
        </authorList>
    </citation>
    <scope>NUCLEOTIDE SEQUENCE</scope>
</reference>
<dbReference type="AlphaFoldDB" id="A0A381UFV9"/>
<name>A0A381UFV9_9ZZZZ</name>
<dbReference type="SUPFAM" id="SSF54285">
    <property type="entry name" value="MoaD/ThiS"/>
    <property type="match status" value="1"/>
</dbReference>
<gene>
    <name evidence="1" type="ORF">METZ01_LOCUS79874</name>
</gene>
<dbReference type="PANTHER" id="PTHR34472">
    <property type="entry name" value="SULFUR CARRIER PROTEIN THIS"/>
    <property type="match status" value="1"/>
</dbReference>
<dbReference type="NCBIfam" id="TIGR01683">
    <property type="entry name" value="thiS"/>
    <property type="match status" value="1"/>
</dbReference>
<proteinExistence type="predicted"/>
<accession>A0A381UFV9</accession>
<dbReference type="EMBL" id="UINC01006353">
    <property type="protein sequence ID" value="SVA27020.1"/>
    <property type="molecule type" value="Genomic_DNA"/>
</dbReference>
<protein>
    <recommendedName>
        <fullName evidence="2">Thiamine biosynthesis protein ThiS</fullName>
    </recommendedName>
</protein>
<dbReference type="InterPro" id="IPR016155">
    <property type="entry name" value="Mopterin_synth/thiamin_S_b"/>
</dbReference>
<dbReference type="InterPro" id="IPR003749">
    <property type="entry name" value="ThiS/MoaD-like"/>
</dbReference>
<dbReference type="PANTHER" id="PTHR34472:SF1">
    <property type="entry name" value="SULFUR CARRIER PROTEIN THIS"/>
    <property type="match status" value="1"/>
</dbReference>
<dbReference type="CDD" id="cd00565">
    <property type="entry name" value="Ubl_ThiS"/>
    <property type="match status" value="1"/>
</dbReference>
<dbReference type="InterPro" id="IPR012675">
    <property type="entry name" value="Beta-grasp_dom_sf"/>
</dbReference>